<reference evidence="1 2" key="1">
    <citation type="journal article" date="2019" name="Sci. Rep.">
        <title>Orb-weaving spider Araneus ventricosus genome elucidates the spidroin gene catalogue.</title>
        <authorList>
            <person name="Kono N."/>
            <person name="Nakamura H."/>
            <person name="Ohtoshi R."/>
            <person name="Moran D.A.P."/>
            <person name="Shinohara A."/>
            <person name="Yoshida Y."/>
            <person name="Fujiwara M."/>
            <person name="Mori M."/>
            <person name="Tomita M."/>
            <person name="Arakawa K."/>
        </authorList>
    </citation>
    <scope>NUCLEOTIDE SEQUENCE [LARGE SCALE GENOMIC DNA]</scope>
</reference>
<gene>
    <name evidence="1" type="primary">ZBED5_65</name>
    <name evidence="1" type="ORF">AVEN_99162_1</name>
</gene>
<dbReference type="OrthoDB" id="1101576at2759"/>
<comment type="caution">
    <text evidence="1">The sequence shown here is derived from an EMBL/GenBank/DDBJ whole genome shotgun (WGS) entry which is preliminary data.</text>
</comment>
<protein>
    <submittedName>
        <fullName evidence="1">Zinc finger BED domain-containing protein 5</fullName>
    </submittedName>
</protein>
<organism evidence="1 2">
    <name type="scientific">Araneus ventricosus</name>
    <name type="common">Orbweaver spider</name>
    <name type="synonym">Epeira ventricosa</name>
    <dbReference type="NCBI Taxonomy" id="182803"/>
    <lineage>
        <taxon>Eukaryota</taxon>
        <taxon>Metazoa</taxon>
        <taxon>Ecdysozoa</taxon>
        <taxon>Arthropoda</taxon>
        <taxon>Chelicerata</taxon>
        <taxon>Arachnida</taxon>
        <taxon>Araneae</taxon>
        <taxon>Araneomorphae</taxon>
        <taxon>Entelegynae</taxon>
        <taxon>Araneoidea</taxon>
        <taxon>Araneidae</taxon>
        <taxon>Araneus</taxon>
    </lineage>
</organism>
<evidence type="ECO:0000313" key="1">
    <source>
        <dbReference type="EMBL" id="GBM03956.1"/>
    </source>
</evidence>
<dbReference type="PANTHER" id="PTHR45913:SF19">
    <property type="entry name" value="LOW QUALITY PROTEIN: ZINC FINGER BED DOMAIN-CONTAINING PROTEIN 5-LIKE"/>
    <property type="match status" value="1"/>
</dbReference>
<dbReference type="Proteomes" id="UP000499080">
    <property type="component" value="Unassembled WGS sequence"/>
</dbReference>
<accession>A0A4Y2CJ55</accession>
<keyword evidence="2" id="KW-1185">Reference proteome</keyword>
<name>A0A4Y2CJ55_ARAVE</name>
<dbReference type="PANTHER" id="PTHR45913">
    <property type="entry name" value="EPM2A-INTERACTING PROTEIN 1"/>
    <property type="match status" value="1"/>
</dbReference>
<sequence length="197" mass="22548">MDDWFRTGSCRKRKLSNDEGTSTSNSTCSESIIAKVKSVAPLDVWTHCSLHREALAVKGFDKCRRKTLDDAVKIVNCIKARPKTSRLFGVLCDEMDSENKQLLLHCKVRWLLRGKVLSKLFELRDELMVSLKDEGCDGKPASYNLDCVTDKNWLKRLAYLADIFSALSVLNLTLQGNDIRRFFVQDKVEAMIMKLRR</sequence>
<dbReference type="EMBL" id="BGPR01000197">
    <property type="protein sequence ID" value="GBM03956.1"/>
    <property type="molecule type" value="Genomic_DNA"/>
</dbReference>
<proteinExistence type="predicted"/>
<dbReference type="AlphaFoldDB" id="A0A4Y2CJ55"/>
<evidence type="ECO:0000313" key="2">
    <source>
        <dbReference type="Proteomes" id="UP000499080"/>
    </source>
</evidence>